<dbReference type="Proteomes" id="UP001215598">
    <property type="component" value="Unassembled WGS sequence"/>
</dbReference>
<accession>A0AAD7KB86</accession>
<feature type="transmembrane region" description="Helical" evidence="1">
    <location>
        <begin position="86"/>
        <end position="106"/>
    </location>
</feature>
<dbReference type="PANTHER" id="PTHR40465">
    <property type="entry name" value="CHROMOSOME 1, WHOLE GENOME SHOTGUN SEQUENCE"/>
    <property type="match status" value="1"/>
</dbReference>
<feature type="transmembrane region" description="Helical" evidence="1">
    <location>
        <begin position="50"/>
        <end position="74"/>
    </location>
</feature>
<dbReference type="InterPro" id="IPR045339">
    <property type="entry name" value="DUF6534"/>
</dbReference>
<proteinExistence type="predicted"/>
<sequence length="312" mass="35223">MTLLDNTLGAILLGGVVSTFFFGIISMQAYNYFRDFAKDGFVLKTSVMVIWFFELCHTMLAWHSIYTLAVTLAAACNPEILLTPPITMYITIVFSPLITSTVQIFFANRIRLFSGKWLVPVLSWIMAILGLVFSFAMVAILCIHNTVTVLQDQFRWLMSLSLILTTVTDVLIAGSMCYWLWNVRSSGFQKTRSIADTLITWSIEYTVLKSIPNILQLILFLTRNDLLWIIFYLMKASLFSNSMLASQVTISNDSTAFIDFNSVVPSRGSQGAGRNRNVVIQMTRVTETHDERQLNNNQVESGIKDSKAEVDE</sequence>
<evidence type="ECO:0000313" key="4">
    <source>
        <dbReference type="Proteomes" id="UP001215598"/>
    </source>
</evidence>
<dbReference type="EMBL" id="JARKIB010000004">
    <property type="protein sequence ID" value="KAJ7780982.1"/>
    <property type="molecule type" value="Genomic_DNA"/>
</dbReference>
<feature type="domain" description="DUF6534" evidence="2">
    <location>
        <begin position="166"/>
        <end position="246"/>
    </location>
</feature>
<reference evidence="3" key="1">
    <citation type="submission" date="2023-03" db="EMBL/GenBank/DDBJ databases">
        <title>Massive genome expansion in bonnet fungi (Mycena s.s.) driven by repeated elements and novel gene families across ecological guilds.</title>
        <authorList>
            <consortium name="Lawrence Berkeley National Laboratory"/>
            <person name="Harder C.B."/>
            <person name="Miyauchi S."/>
            <person name="Viragh M."/>
            <person name="Kuo A."/>
            <person name="Thoen E."/>
            <person name="Andreopoulos B."/>
            <person name="Lu D."/>
            <person name="Skrede I."/>
            <person name="Drula E."/>
            <person name="Henrissat B."/>
            <person name="Morin E."/>
            <person name="Kohler A."/>
            <person name="Barry K."/>
            <person name="LaButti K."/>
            <person name="Morin E."/>
            <person name="Salamov A."/>
            <person name="Lipzen A."/>
            <person name="Mereny Z."/>
            <person name="Hegedus B."/>
            <person name="Baldrian P."/>
            <person name="Stursova M."/>
            <person name="Weitz H."/>
            <person name="Taylor A."/>
            <person name="Grigoriev I.V."/>
            <person name="Nagy L.G."/>
            <person name="Martin F."/>
            <person name="Kauserud H."/>
        </authorList>
    </citation>
    <scope>NUCLEOTIDE SEQUENCE</scope>
    <source>
        <strain evidence="3">CBHHK182m</strain>
    </source>
</reference>
<dbReference type="PANTHER" id="PTHR40465:SF1">
    <property type="entry name" value="DUF6534 DOMAIN-CONTAINING PROTEIN"/>
    <property type="match status" value="1"/>
</dbReference>
<dbReference type="AlphaFoldDB" id="A0AAD7KB86"/>
<dbReference type="Pfam" id="PF20152">
    <property type="entry name" value="DUF6534"/>
    <property type="match status" value="1"/>
</dbReference>
<organism evidence="3 4">
    <name type="scientific">Mycena metata</name>
    <dbReference type="NCBI Taxonomy" id="1033252"/>
    <lineage>
        <taxon>Eukaryota</taxon>
        <taxon>Fungi</taxon>
        <taxon>Dikarya</taxon>
        <taxon>Basidiomycota</taxon>
        <taxon>Agaricomycotina</taxon>
        <taxon>Agaricomycetes</taxon>
        <taxon>Agaricomycetidae</taxon>
        <taxon>Agaricales</taxon>
        <taxon>Marasmiineae</taxon>
        <taxon>Mycenaceae</taxon>
        <taxon>Mycena</taxon>
    </lineage>
</organism>
<evidence type="ECO:0000313" key="3">
    <source>
        <dbReference type="EMBL" id="KAJ7780982.1"/>
    </source>
</evidence>
<keyword evidence="1" id="KW-1133">Transmembrane helix</keyword>
<feature type="transmembrane region" description="Helical" evidence="1">
    <location>
        <begin position="156"/>
        <end position="181"/>
    </location>
</feature>
<name>A0AAD7KB86_9AGAR</name>
<feature type="transmembrane region" description="Helical" evidence="1">
    <location>
        <begin position="118"/>
        <end position="144"/>
    </location>
</feature>
<evidence type="ECO:0000259" key="2">
    <source>
        <dbReference type="Pfam" id="PF20152"/>
    </source>
</evidence>
<evidence type="ECO:0000256" key="1">
    <source>
        <dbReference type="SAM" id="Phobius"/>
    </source>
</evidence>
<gene>
    <name evidence="3" type="ORF">B0H16DRAFT_1877790</name>
</gene>
<feature type="transmembrane region" description="Helical" evidence="1">
    <location>
        <begin position="7"/>
        <end position="30"/>
    </location>
</feature>
<keyword evidence="1" id="KW-0472">Membrane</keyword>
<comment type="caution">
    <text evidence="3">The sequence shown here is derived from an EMBL/GenBank/DDBJ whole genome shotgun (WGS) entry which is preliminary data.</text>
</comment>
<keyword evidence="1" id="KW-0812">Transmembrane</keyword>
<protein>
    <recommendedName>
        <fullName evidence="2">DUF6534 domain-containing protein</fullName>
    </recommendedName>
</protein>
<keyword evidence="4" id="KW-1185">Reference proteome</keyword>